<gene>
    <name evidence="3" type="ORF">IV49_GL002079</name>
</gene>
<keyword evidence="1" id="KW-1133">Transmembrane helix</keyword>
<keyword evidence="1" id="KW-0812">Transmembrane</keyword>
<keyword evidence="4" id="KW-1185">Reference proteome</keyword>
<reference evidence="3 4" key="1">
    <citation type="journal article" date="2015" name="Genome Announc.">
        <title>Expanding the biotechnology potential of lactobacilli through comparative genomics of 213 strains and associated genera.</title>
        <authorList>
            <person name="Sun Z."/>
            <person name="Harris H.M."/>
            <person name="McCann A."/>
            <person name="Guo C."/>
            <person name="Argimon S."/>
            <person name="Zhang W."/>
            <person name="Yang X."/>
            <person name="Jeffery I.B."/>
            <person name="Cooney J.C."/>
            <person name="Kagawa T.F."/>
            <person name="Liu W."/>
            <person name="Song Y."/>
            <person name="Salvetti E."/>
            <person name="Wrobel A."/>
            <person name="Rasinkangas P."/>
            <person name="Parkhill J."/>
            <person name="Rea M.C."/>
            <person name="O'Sullivan O."/>
            <person name="Ritari J."/>
            <person name="Douillard F.P."/>
            <person name="Paul Ross R."/>
            <person name="Yang R."/>
            <person name="Briner A.E."/>
            <person name="Felis G.E."/>
            <person name="de Vos W.M."/>
            <person name="Barrangou R."/>
            <person name="Klaenhammer T.R."/>
            <person name="Caufield P.W."/>
            <person name="Cui Y."/>
            <person name="Zhang H."/>
            <person name="O'Toole P.W."/>
        </authorList>
    </citation>
    <scope>NUCLEOTIDE SEQUENCE [LARGE SCALE GENOMIC DNA]</scope>
    <source>
        <strain evidence="3 4">DSM 20405</strain>
    </source>
</reference>
<name>A0A0R2HBQ8_9FIRM</name>
<feature type="transmembrane region" description="Helical" evidence="1">
    <location>
        <begin position="282"/>
        <end position="300"/>
    </location>
</feature>
<keyword evidence="1" id="KW-0472">Membrane</keyword>
<evidence type="ECO:0000256" key="1">
    <source>
        <dbReference type="SAM" id="Phobius"/>
    </source>
</evidence>
<evidence type="ECO:0000313" key="3">
    <source>
        <dbReference type="EMBL" id="KRN50431.1"/>
    </source>
</evidence>
<dbReference type="PATRIC" id="fig|1410657.5.peg.2148"/>
<feature type="transmembrane region" description="Helical" evidence="1">
    <location>
        <begin position="194"/>
        <end position="212"/>
    </location>
</feature>
<sequence>MLNNIWYGDFVKKRIIGIDLLRILSMFGIIGLHFINQGGVIDNLNVFSLKYIPVLLFLTILYTSVNVFGLLSGYLNIEKRTINYSRILDLLLCVLFWCFTITFVFYIFNIVGFRNKGILEVFKGLFPFLCGNYWYITCYVFLFFIMQYINLFLINLSREKYKKLLIILFFFFCIIQNVLLYTDLFKINFGYSPFWLIYLYMIGGYIKLYNPFITTRKKIIILVFSLICSLCFNYLLKIISFKLIGDYIKPNWFIDYISPFTLVSSIILLLLFININIKNMKIYNIISYFSGFSFSVYIIHCHRIIYYNIITNLFAPIVKYNFIIIITIIIISIIGTYIICVLLDLIRKVLFKLFHVHKIIDFFGFKINIYLS</sequence>
<feature type="transmembrane region" description="Helical" evidence="1">
    <location>
        <begin position="87"/>
        <end position="113"/>
    </location>
</feature>
<comment type="caution">
    <text evidence="3">The sequence shown here is derived from an EMBL/GenBank/DDBJ whole genome shotgun (WGS) entry which is preliminary data.</text>
</comment>
<dbReference type="GO" id="GO:0016747">
    <property type="term" value="F:acyltransferase activity, transferring groups other than amino-acyl groups"/>
    <property type="evidence" value="ECO:0007669"/>
    <property type="project" value="InterPro"/>
</dbReference>
<dbReference type="InterPro" id="IPR002656">
    <property type="entry name" value="Acyl_transf_3_dom"/>
</dbReference>
<feature type="transmembrane region" description="Helical" evidence="1">
    <location>
        <begin position="20"/>
        <end position="39"/>
    </location>
</feature>
<proteinExistence type="predicted"/>
<feature type="transmembrane region" description="Helical" evidence="1">
    <location>
        <begin position="51"/>
        <end position="75"/>
    </location>
</feature>
<dbReference type="Proteomes" id="UP000051841">
    <property type="component" value="Unassembled WGS sequence"/>
</dbReference>
<protein>
    <recommendedName>
        <fullName evidence="2">Acyltransferase 3 domain-containing protein</fullName>
    </recommendedName>
</protein>
<feature type="transmembrane region" description="Helical" evidence="1">
    <location>
        <begin position="133"/>
        <end position="152"/>
    </location>
</feature>
<feature type="transmembrane region" description="Helical" evidence="1">
    <location>
        <begin position="164"/>
        <end position="182"/>
    </location>
</feature>
<accession>A0A0R2HBQ8</accession>
<evidence type="ECO:0000259" key="2">
    <source>
        <dbReference type="Pfam" id="PF01757"/>
    </source>
</evidence>
<evidence type="ECO:0000313" key="4">
    <source>
        <dbReference type="Proteomes" id="UP000051841"/>
    </source>
</evidence>
<feature type="transmembrane region" description="Helical" evidence="1">
    <location>
        <begin position="219"/>
        <end position="236"/>
    </location>
</feature>
<dbReference type="Pfam" id="PF01757">
    <property type="entry name" value="Acyl_transf_3"/>
    <property type="match status" value="1"/>
</dbReference>
<dbReference type="AlphaFoldDB" id="A0A0R2HBQ8"/>
<dbReference type="EMBL" id="JQBL01000009">
    <property type="protein sequence ID" value="KRN50431.1"/>
    <property type="molecule type" value="Genomic_DNA"/>
</dbReference>
<feature type="transmembrane region" description="Helical" evidence="1">
    <location>
        <begin position="256"/>
        <end position="275"/>
    </location>
</feature>
<organism evidence="3 4">
    <name type="scientific">Kandleria vitulina DSM 20405</name>
    <dbReference type="NCBI Taxonomy" id="1410657"/>
    <lineage>
        <taxon>Bacteria</taxon>
        <taxon>Bacillati</taxon>
        <taxon>Bacillota</taxon>
        <taxon>Erysipelotrichia</taxon>
        <taxon>Erysipelotrichales</taxon>
        <taxon>Coprobacillaceae</taxon>
        <taxon>Kandleria</taxon>
    </lineage>
</organism>
<feature type="transmembrane region" description="Helical" evidence="1">
    <location>
        <begin position="320"/>
        <end position="343"/>
    </location>
</feature>
<feature type="domain" description="Acyltransferase 3" evidence="2">
    <location>
        <begin position="16"/>
        <end position="343"/>
    </location>
</feature>